<reference evidence="3" key="1">
    <citation type="journal article" date="2019" name="Int. J. Syst. Evol. Microbiol.">
        <title>The Global Catalogue of Microorganisms (GCM) 10K type strain sequencing project: providing services to taxonomists for standard genome sequencing and annotation.</title>
        <authorList>
            <consortium name="The Broad Institute Genomics Platform"/>
            <consortium name="The Broad Institute Genome Sequencing Center for Infectious Disease"/>
            <person name="Wu L."/>
            <person name="Ma J."/>
        </authorList>
    </citation>
    <scope>NUCLEOTIDE SEQUENCE [LARGE SCALE GENOMIC DNA]</scope>
    <source>
        <strain evidence="3">CGMCC 4.7455</strain>
    </source>
</reference>
<evidence type="ECO:0000256" key="1">
    <source>
        <dbReference type="SAM" id="MobiDB-lite"/>
    </source>
</evidence>
<comment type="caution">
    <text evidence="2">The sequence shown here is derived from an EMBL/GenBank/DDBJ whole genome shotgun (WGS) entry which is preliminary data.</text>
</comment>
<gene>
    <name evidence="2" type="ORF">ACFSJS_14870</name>
</gene>
<name>A0ABW4PND9_9ACTN</name>
<feature type="region of interest" description="Disordered" evidence="1">
    <location>
        <begin position="28"/>
        <end position="68"/>
    </location>
</feature>
<dbReference type="Proteomes" id="UP001597365">
    <property type="component" value="Unassembled WGS sequence"/>
</dbReference>
<keyword evidence="3" id="KW-1185">Reference proteome</keyword>
<dbReference type="EMBL" id="JBHUFU010000008">
    <property type="protein sequence ID" value="MFD1830946.1"/>
    <property type="molecule type" value="Genomic_DNA"/>
</dbReference>
<accession>A0ABW4PND9</accession>
<protein>
    <submittedName>
        <fullName evidence="2">Uncharacterized protein</fullName>
    </submittedName>
</protein>
<organism evidence="2 3">
    <name type="scientific">Streptomyces desertarenae</name>
    <dbReference type="NCBI Taxonomy" id="2666184"/>
    <lineage>
        <taxon>Bacteria</taxon>
        <taxon>Bacillati</taxon>
        <taxon>Actinomycetota</taxon>
        <taxon>Actinomycetes</taxon>
        <taxon>Kitasatosporales</taxon>
        <taxon>Streptomycetaceae</taxon>
        <taxon>Streptomyces</taxon>
    </lineage>
</organism>
<evidence type="ECO:0000313" key="2">
    <source>
        <dbReference type="EMBL" id="MFD1830946.1"/>
    </source>
</evidence>
<sequence>MAVAALVIPPLLLCALLALGRYEERMLGAPAADGEAAPPRRKRRGRHLRAVPDPPAEAPSPGAARRAA</sequence>
<dbReference type="RefSeq" id="WP_380900390.1">
    <property type="nucleotide sequence ID" value="NZ_JBHUFU010000008.1"/>
</dbReference>
<feature type="compositionally biased region" description="Low complexity" evidence="1">
    <location>
        <begin position="28"/>
        <end position="37"/>
    </location>
</feature>
<evidence type="ECO:0000313" key="3">
    <source>
        <dbReference type="Proteomes" id="UP001597365"/>
    </source>
</evidence>
<feature type="compositionally biased region" description="Basic residues" evidence="1">
    <location>
        <begin position="39"/>
        <end position="49"/>
    </location>
</feature>
<proteinExistence type="predicted"/>